<dbReference type="Gene3D" id="3.30.240.20">
    <property type="entry name" value="bsu07140 like domains"/>
    <property type="match status" value="2"/>
</dbReference>
<dbReference type="AlphaFoldDB" id="A0A6I1G0T8"/>
<comment type="subcellular location">
    <subcellularLocation>
        <location evidence="1">Cell membrane</location>
        <topology evidence="1">Multi-pass membrane protein</topology>
    </subcellularLocation>
</comment>
<evidence type="ECO:0000256" key="3">
    <source>
        <dbReference type="ARBA" id="ARBA00022475"/>
    </source>
</evidence>
<dbReference type="PANTHER" id="PTHR34582">
    <property type="entry name" value="UPF0702 TRANSMEMBRANE PROTEIN YCAP"/>
    <property type="match status" value="1"/>
</dbReference>
<sequence length="214" mass="25291">MIYWTIILRAIFLYIVILFIFRLMGRREIGELSILDLVVFLMIGEMAVLAIEKHEDPLMHTLVPIAVLVLIQIISAYISLKSVKFREFIEGKPEIIIKHGKIDEKAMRRQRYNYHDLLLQMREKDIRHIDDIEFAILETSGSLSVLPKENKRKNGSFTLPLVLDGKVHHEHLEMINQTEQWLIRELTKRGYKNIEKVSFCSFHDGRFFIDEKDR</sequence>
<feature type="transmembrane region" description="Helical" evidence="7">
    <location>
        <begin position="6"/>
        <end position="25"/>
    </location>
</feature>
<feature type="transmembrane region" description="Helical" evidence="7">
    <location>
        <begin position="57"/>
        <end position="80"/>
    </location>
</feature>
<evidence type="ECO:0000313" key="10">
    <source>
        <dbReference type="Proteomes" id="UP000429595"/>
    </source>
</evidence>
<keyword evidence="4 7" id="KW-0812">Transmembrane</keyword>
<keyword evidence="3" id="KW-1003">Cell membrane</keyword>
<dbReference type="RefSeq" id="WP_152149732.1">
    <property type="nucleotide sequence ID" value="NZ_WEIO01000001.1"/>
</dbReference>
<dbReference type="InterPro" id="IPR007353">
    <property type="entry name" value="DUF421"/>
</dbReference>
<comment type="similarity">
    <text evidence="2">Belongs to the UPF0702 family.</text>
</comment>
<evidence type="ECO:0000256" key="5">
    <source>
        <dbReference type="ARBA" id="ARBA00022989"/>
    </source>
</evidence>
<accession>A0A6I1G0T8</accession>
<evidence type="ECO:0000259" key="8">
    <source>
        <dbReference type="Pfam" id="PF04239"/>
    </source>
</evidence>
<evidence type="ECO:0000256" key="2">
    <source>
        <dbReference type="ARBA" id="ARBA00006448"/>
    </source>
</evidence>
<dbReference type="Proteomes" id="UP000429595">
    <property type="component" value="Unassembled WGS sequence"/>
</dbReference>
<evidence type="ECO:0000256" key="7">
    <source>
        <dbReference type="SAM" id="Phobius"/>
    </source>
</evidence>
<organism evidence="9 10">
    <name type="scientific">Bacillus aerolatus</name>
    <dbReference type="NCBI Taxonomy" id="2653354"/>
    <lineage>
        <taxon>Bacteria</taxon>
        <taxon>Bacillati</taxon>
        <taxon>Bacillota</taxon>
        <taxon>Bacilli</taxon>
        <taxon>Bacillales</taxon>
        <taxon>Bacillaceae</taxon>
        <taxon>Bacillus</taxon>
    </lineage>
</organism>
<name>A0A6I1G0T8_9BACI</name>
<dbReference type="InterPro" id="IPR023090">
    <property type="entry name" value="UPF0702_alpha/beta_dom_sf"/>
</dbReference>
<dbReference type="PANTHER" id="PTHR34582:SF6">
    <property type="entry name" value="UPF0702 TRANSMEMBRANE PROTEIN YCAP"/>
    <property type="match status" value="1"/>
</dbReference>
<dbReference type="GO" id="GO:0005886">
    <property type="term" value="C:plasma membrane"/>
    <property type="evidence" value="ECO:0007669"/>
    <property type="project" value="UniProtKB-SubCell"/>
</dbReference>
<dbReference type="EMBL" id="WEIO01000001">
    <property type="protein sequence ID" value="KAB7709206.1"/>
    <property type="molecule type" value="Genomic_DNA"/>
</dbReference>
<evidence type="ECO:0000313" key="9">
    <source>
        <dbReference type="EMBL" id="KAB7709206.1"/>
    </source>
</evidence>
<reference evidence="9 10" key="1">
    <citation type="submission" date="2019-10" db="EMBL/GenBank/DDBJ databases">
        <title>Bacillus aerolatum sp. nov., isolated from bioaerosol of sport playgrounds.</title>
        <authorList>
            <person name="Chen P."/>
            <person name="Zhang G."/>
        </authorList>
    </citation>
    <scope>NUCLEOTIDE SEQUENCE [LARGE SCALE GENOMIC DNA]</scope>
    <source>
        <strain evidence="9 10">CX253</strain>
    </source>
</reference>
<gene>
    <name evidence="9" type="ORF">F9802_00410</name>
</gene>
<feature type="transmembrane region" description="Helical" evidence="7">
    <location>
        <begin position="32"/>
        <end position="51"/>
    </location>
</feature>
<protein>
    <submittedName>
        <fullName evidence="9">DUF421 domain-containing protein</fullName>
    </submittedName>
</protein>
<keyword evidence="6 7" id="KW-0472">Membrane</keyword>
<comment type="caution">
    <text evidence="9">The sequence shown here is derived from an EMBL/GenBank/DDBJ whole genome shotgun (WGS) entry which is preliminary data.</text>
</comment>
<evidence type="ECO:0000256" key="6">
    <source>
        <dbReference type="ARBA" id="ARBA00023136"/>
    </source>
</evidence>
<keyword evidence="5 7" id="KW-1133">Transmembrane helix</keyword>
<dbReference type="Pfam" id="PF04239">
    <property type="entry name" value="DUF421"/>
    <property type="match status" value="1"/>
</dbReference>
<feature type="domain" description="YetF C-terminal" evidence="8">
    <location>
        <begin position="81"/>
        <end position="202"/>
    </location>
</feature>
<keyword evidence="10" id="KW-1185">Reference proteome</keyword>
<evidence type="ECO:0000256" key="1">
    <source>
        <dbReference type="ARBA" id="ARBA00004651"/>
    </source>
</evidence>
<evidence type="ECO:0000256" key="4">
    <source>
        <dbReference type="ARBA" id="ARBA00022692"/>
    </source>
</evidence>
<proteinExistence type="inferred from homology"/>